<keyword evidence="4" id="KW-0343">GTPase activation</keyword>
<gene>
    <name evidence="8" type="ORF">RJ639_015120</name>
</gene>
<dbReference type="Proteomes" id="UP001188597">
    <property type="component" value="Unassembled WGS sequence"/>
</dbReference>
<proteinExistence type="inferred from homology"/>
<evidence type="ECO:0000313" key="8">
    <source>
        <dbReference type="EMBL" id="KAK3009248.1"/>
    </source>
</evidence>
<evidence type="ECO:0000259" key="7">
    <source>
        <dbReference type="Pfam" id="PF13890"/>
    </source>
</evidence>
<name>A0AA88VJI6_9ASTE</name>
<evidence type="ECO:0000256" key="2">
    <source>
        <dbReference type="ARBA" id="ARBA00008856"/>
    </source>
</evidence>
<feature type="compositionally biased region" description="Basic and acidic residues" evidence="6">
    <location>
        <begin position="800"/>
        <end position="815"/>
    </location>
</feature>
<organism evidence="8 9">
    <name type="scientific">Escallonia herrerae</name>
    <dbReference type="NCBI Taxonomy" id="1293975"/>
    <lineage>
        <taxon>Eukaryota</taxon>
        <taxon>Viridiplantae</taxon>
        <taxon>Streptophyta</taxon>
        <taxon>Embryophyta</taxon>
        <taxon>Tracheophyta</taxon>
        <taxon>Spermatophyta</taxon>
        <taxon>Magnoliopsida</taxon>
        <taxon>eudicotyledons</taxon>
        <taxon>Gunneridae</taxon>
        <taxon>Pentapetalae</taxon>
        <taxon>asterids</taxon>
        <taxon>campanulids</taxon>
        <taxon>Escalloniales</taxon>
        <taxon>Escalloniaceae</taxon>
        <taxon>Escallonia</taxon>
    </lineage>
</organism>
<feature type="region of interest" description="Disordered" evidence="6">
    <location>
        <begin position="318"/>
        <end position="338"/>
    </location>
</feature>
<dbReference type="EMBL" id="JAVXUP010001665">
    <property type="protein sequence ID" value="KAK3009248.1"/>
    <property type="molecule type" value="Genomic_DNA"/>
</dbReference>
<feature type="region of interest" description="Disordered" evidence="6">
    <location>
        <begin position="787"/>
        <end position="815"/>
    </location>
</feature>
<sequence>FEHFDDFTLASSWERFISDIEAVCRQWLADGRKNLLEKGAVNFGWSKDLYMVKSELKYAMKGYCIEYYFECNKEGKVADWICTLHDLQLSFGVKDFLVIAPLSASGVVLDAPEASKLLSAVAIALSNCSRSYVKLFAEIVNEIGFGDIEASGKEDMEDEMARNTLVLGLIWKDRSSWSDKEGQEFKACLSESVYNGRWNKQVAVAPSPPRLEASPKACLAPYPVFLLWPAFVPVHDPSRKAYIGIQNMGTVFTRRFEADRIGSQVPRKLMHLEGLYELFVSKFVFSPLDFSMHLFKVHFTMKLTYRTVPYDGDDEVQESDAEINTSSGSPGGNIRNKAQWDDDCPWSEWYSAEDPVIGFELITIWSEKTIESSLEMAELENASLHEAEKWVISPIFSPNLNDDSEGKTICFASQLRLLTNAMRTSLEAQFVEDFVSGPETVDNSGSDSLRSSAVIPPPTVLDRVLKDLFHEGSTLQSMFACFKSYLPYLVAVPFFSLPSPCPLELAPGGAMEQSLCGTEALQRLDEKVECTYFTEGDLYYSRKYLCQPLASKPFRIELLAVHEECNSILLRAGTRALVLLKAHRLNHSSHSFAYTPYGSGTAILGLAICINKKRQENQKFQESVETKDNISAHAEDGNLFGRDLSHKNRAGEGFDEKSDSLSSSDGRLGSGASKSSFRSKHQDVVMPADLKPSDRVRRGSAGAVGSMMLMNSKQYMHAPFTQETPVMTEDMHEERLRAVEAFGDSFSFSAQLERDILSSDMSAFKAANPDASFEDFIRWHSPKDWENDDIGEGGVTGSDAKGRLRKDWPPPGRLSERMSEYGNSWRKIWNDAPALPASEQKPLLDPNREGEKVLHYLETLQPHQLLEQMVCTSFRAAADTLSLTTFGSLKQMTTKMQQLYLTMASALKPLQTNQFDVEDEISEDLRRLCAVFEHVEKLLTIAASLHRKFLEAPRLSEAIFSDFYNLYLTRMGTGSVRGDVNKDFDKKQEVRIRERDVIANMFTPPTANQSWRKVLSMGNLLNGHEPILREIIFSLRDRVTGGYYAASTPWGHQQEIETYRMYLCGTSNDLRVALSVASCD</sequence>
<dbReference type="PANTHER" id="PTHR21422">
    <property type="entry name" value="RAB3 GTPASE-ACTIVATING PROTEIN CATALYTIC SUBUNIT"/>
    <property type="match status" value="1"/>
</dbReference>
<feature type="compositionally biased region" description="Basic and acidic residues" evidence="6">
    <location>
        <begin position="643"/>
        <end position="659"/>
    </location>
</feature>
<dbReference type="PANTHER" id="PTHR21422:SF9">
    <property type="entry name" value="RAB3 GTPASE-ACTIVATING PROTEIN CATALYTIC SUBUNIT"/>
    <property type="match status" value="1"/>
</dbReference>
<evidence type="ECO:0000256" key="1">
    <source>
        <dbReference type="ARBA" id="ARBA00004496"/>
    </source>
</evidence>
<feature type="region of interest" description="Disordered" evidence="6">
    <location>
        <begin position="620"/>
        <end position="698"/>
    </location>
</feature>
<keyword evidence="5" id="KW-0963">Cytoplasm</keyword>
<comment type="caution">
    <text evidence="8">The sequence shown here is derived from an EMBL/GenBank/DDBJ whole genome shotgun (WGS) entry which is preliminary data.</text>
</comment>
<evidence type="ECO:0000256" key="4">
    <source>
        <dbReference type="ARBA" id="ARBA00022468"/>
    </source>
</evidence>
<dbReference type="InterPro" id="IPR045700">
    <property type="entry name" value="Rab3GAP1"/>
</dbReference>
<comment type="subcellular location">
    <subcellularLocation>
        <location evidence="1">Cytoplasm</location>
    </subcellularLocation>
</comment>
<dbReference type="GO" id="GO:0005737">
    <property type="term" value="C:cytoplasm"/>
    <property type="evidence" value="ECO:0007669"/>
    <property type="project" value="UniProtKB-SubCell"/>
</dbReference>
<keyword evidence="9" id="KW-1185">Reference proteome</keyword>
<dbReference type="InterPro" id="IPR026147">
    <property type="entry name" value="Rab3GAP1_conserved"/>
</dbReference>
<dbReference type="AlphaFoldDB" id="A0AA88VJI6"/>
<evidence type="ECO:0000256" key="6">
    <source>
        <dbReference type="SAM" id="MobiDB-lite"/>
    </source>
</evidence>
<feature type="non-terminal residue" evidence="8">
    <location>
        <position position="1080"/>
    </location>
</feature>
<accession>A0AA88VJI6</accession>
<evidence type="ECO:0000256" key="5">
    <source>
        <dbReference type="ARBA" id="ARBA00022490"/>
    </source>
</evidence>
<protein>
    <recommendedName>
        <fullName evidence="3">Rab3 GTPase-activating protein catalytic subunit</fullName>
    </recommendedName>
</protein>
<feature type="compositionally biased region" description="Basic and acidic residues" evidence="6">
    <location>
        <begin position="620"/>
        <end position="636"/>
    </location>
</feature>
<comment type="similarity">
    <text evidence="2">Belongs to the Rab3-GAP catalytic subunit family.</text>
</comment>
<dbReference type="Pfam" id="PF13890">
    <property type="entry name" value="Rab3-GTPase_cat"/>
    <property type="match status" value="1"/>
</dbReference>
<reference evidence="8" key="1">
    <citation type="submission" date="2022-12" db="EMBL/GenBank/DDBJ databases">
        <title>Draft genome assemblies for two species of Escallonia (Escalloniales).</title>
        <authorList>
            <person name="Chanderbali A."/>
            <person name="Dervinis C."/>
            <person name="Anghel I."/>
            <person name="Soltis D."/>
            <person name="Soltis P."/>
            <person name="Zapata F."/>
        </authorList>
    </citation>
    <scope>NUCLEOTIDE SEQUENCE</scope>
    <source>
        <strain evidence="8">UCBG64.0493</strain>
        <tissue evidence="8">Leaf</tissue>
    </source>
</reference>
<evidence type="ECO:0000256" key="3">
    <source>
        <dbReference type="ARBA" id="ARBA00015817"/>
    </source>
</evidence>
<evidence type="ECO:0000313" key="9">
    <source>
        <dbReference type="Proteomes" id="UP001188597"/>
    </source>
</evidence>
<feature type="domain" description="Rab3GAP catalytic subunit conserved" evidence="7">
    <location>
        <begin position="694"/>
        <end position="858"/>
    </location>
</feature>
<feature type="compositionally biased region" description="Low complexity" evidence="6">
    <location>
        <begin position="660"/>
        <end position="673"/>
    </location>
</feature>
<dbReference type="GO" id="GO:0005096">
    <property type="term" value="F:GTPase activator activity"/>
    <property type="evidence" value="ECO:0007669"/>
    <property type="project" value="UniProtKB-KW"/>
</dbReference>